<feature type="chain" id="PRO_5035176563" evidence="2">
    <location>
        <begin position="30"/>
        <end position="244"/>
    </location>
</feature>
<sequence length="244" mass="25652">MTTSIISGSKMSSFTTCLLFFVFVGIVRTQDFTFPSDDGYYNSYPTWRNNNGHVSAESSANVDHYGHTDAKSNANTQGNDGWADSWSNAENNPHGGSAEAGSKSGTGNRYDNSGSEASAKTYVDEYGNAHAKSESHAHSGSGGSSAASASAAAGINKFGQPVVATGTAGSSAGPNGLSSAMSAATAIGGNNHPNNQGYYNYPRNIMPYPWRHNQYSFGYRSGVDDADDDANDDSKAQPQPKLYH</sequence>
<proteinExistence type="predicted"/>
<keyword evidence="4" id="KW-1185">Reference proteome</keyword>
<gene>
    <name evidence="3" type="ORF">HICCMSTLAB_LOCUS10485</name>
</gene>
<name>A0A8J2HPI7_COTCN</name>
<dbReference type="Proteomes" id="UP000786811">
    <property type="component" value="Unassembled WGS sequence"/>
</dbReference>
<reference evidence="3" key="1">
    <citation type="submission" date="2021-04" db="EMBL/GenBank/DDBJ databases">
        <authorList>
            <person name="Chebbi M.A.C M."/>
        </authorList>
    </citation>
    <scope>NUCLEOTIDE SEQUENCE</scope>
</reference>
<accession>A0A8J2HPI7</accession>
<feature type="compositionally biased region" description="Polar residues" evidence="1">
    <location>
        <begin position="103"/>
        <end position="115"/>
    </location>
</feature>
<evidence type="ECO:0000256" key="2">
    <source>
        <dbReference type="SAM" id="SignalP"/>
    </source>
</evidence>
<feature type="compositionally biased region" description="Polar residues" evidence="1">
    <location>
        <begin position="71"/>
        <end position="91"/>
    </location>
</feature>
<feature type="region of interest" description="Disordered" evidence="1">
    <location>
        <begin position="128"/>
        <end position="147"/>
    </location>
</feature>
<evidence type="ECO:0000313" key="4">
    <source>
        <dbReference type="Proteomes" id="UP000786811"/>
    </source>
</evidence>
<dbReference type="OrthoDB" id="10408106at2759"/>
<comment type="caution">
    <text evidence="3">The sequence shown here is derived from an EMBL/GenBank/DDBJ whole genome shotgun (WGS) entry which is preliminary data.</text>
</comment>
<protein>
    <submittedName>
        <fullName evidence="3">Uncharacterized protein</fullName>
    </submittedName>
</protein>
<dbReference type="EMBL" id="CAJNRD030001123">
    <property type="protein sequence ID" value="CAG5101583.1"/>
    <property type="molecule type" value="Genomic_DNA"/>
</dbReference>
<feature type="region of interest" description="Disordered" evidence="1">
    <location>
        <begin position="63"/>
        <end position="115"/>
    </location>
</feature>
<dbReference type="AlphaFoldDB" id="A0A8J2HPI7"/>
<evidence type="ECO:0000313" key="3">
    <source>
        <dbReference type="EMBL" id="CAG5101583.1"/>
    </source>
</evidence>
<feature type="region of interest" description="Disordered" evidence="1">
    <location>
        <begin position="217"/>
        <end position="244"/>
    </location>
</feature>
<keyword evidence="2" id="KW-0732">Signal</keyword>
<organism evidence="3 4">
    <name type="scientific">Cotesia congregata</name>
    <name type="common">Parasitoid wasp</name>
    <name type="synonym">Apanteles congregatus</name>
    <dbReference type="NCBI Taxonomy" id="51543"/>
    <lineage>
        <taxon>Eukaryota</taxon>
        <taxon>Metazoa</taxon>
        <taxon>Ecdysozoa</taxon>
        <taxon>Arthropoda</taxon>
        <taxon>Hexapoda</taxon>
        <taxon>Insecta</taxon>
        <taxon>Pterygota</taxon>
        <taxon>Neoptera</taxon>
        <taxon>Endopterygota</taxon>
        <taxon>Hymenoptera</taxon>
        <taxon>Apocrita</taxon>
        <taxon>Ichneumonoidea</taxon>
        <taxon>Braconidae</taxon>
        <taxon>Microgastrinae</taxon>
        <taxon>Cotesia</taxon>
    </lineage>
</organism>
<evidence type="ECO:0000256" key="1">
    <source>
        <dbReference type="SAM" id="MobiDB-lite"/>
    </source>
</evidence>
<feature type="signal peptide" evidence="2">
    <location>
        <begin position="1"/>
        <end position="29"/>
    </location>
</feature>